<reference evidence="1" key="1">
    <citation type="submission" date="2017-03" db="EMBL/GenBank/DDBJ databases">
        <title>The mitochondrial genome of the carnivorous plant Utricularia reniformis (Lentibulariaceae): structure, comparative analysis and evolutionary landmarks.</title>
        <authorList>
            <person name="Silva S.R."/>
            <person name="Alvarenga D.O."/>
            <person name="Michael T.P."/>
            <person name="Miranda V.F.O."/>
            <person name="Varani A.M."/>
        </authorList>
    </citation>
    <scope>NUCLEOTIDE SEQUENCE</scope>
</reference>
<name>A0A1Y0B2X9_9LAMI</name>
<proteinExistence type="predicted"/>
<protein>
    <submittedName>
        <fullName evidence="1">Uncharacterized protein</fullName>
    </submittedName>
</protein>
<sequence length="48" mass="5512">MSEPRLIIERAEAAWLYLSSKASCRLRKIRIMRLASKVENSKVKGASY</sequence>
<dbReference type="EMBL" id="KY774314">
    <property type="protein sequence ID" value="ART31733.1"/>
    <property type="molecule type" value="Genomic_DNA"/>
</dbReference>
<geneLocation type="mitochondrion" evidence="1"/>
<gene>
    <name evidence="1" type="ORF">AEK19_MT1546</name>
</gene>
<organism evidence="1">
    <name type="scientific">Utricularia reniformis</name>
    <dbReference type="NCBI Taxonomy" id="192314"/>
    <lineage>
        <taxon>Eukaryota</taxon>
        <taxon>Viridiplantae</taxon>
        <taxon>Streptophyta</taxon>
        <taxon>Embryophyta</taxon>
        <taxon>Tracheophyta</taxon>
        <taxon>Spermatophyta</taxon>
        <taxon>Magnoliopsida</taxon>
        <taxon>eudicotyledons</taxon>
        <taxon>Gunneridae</taxon>
        <taxon>Pentapetalae</taxon>
        <taxon>asterids</taxon>
        <taxon>lamiids</taxon>
        <taxon>Lamiales</taxon>
        <taxon>Lentibulariaceae</taxon>
        <taxon>Utricularia</taxon>
    </lineage>
</organism>
<evidence type="ECO:0000313" key="1">
    <source>
        <dbReference type="EMBL" id="ART31733.1"/>
    </source>
</evidence>
<dbReference type="AlphaFoldDB" id="A0A1Y0B2X9"/>
<keyword evidence="1" id="KW-0496">Mitochondrion</keyword>
<accession>A0A1Y0B2X9</accession>